<dbReference type="PROSITE" id="PS00045">
    <property type="entry name" value="HISTONE_LIKE"/>
    <property type="match status" value="1"/>
</dbReference>
<comment type="similarity">
    <text evidence="1 8 9">Belongs to the bacterial histone-like protein family.</text>
</comment>
<dbReference type="Pfam" id="PF00216">
    <property type="entry name" value="Bac_DNA_binding"/>
    <property type="match status" value="1"/>
</dbReference>
<keyword evidence="6 8" id="KW-0804">Transcription</keyword>
<dbReference type="InterPro" id="IPR010992">
    <property type="entry name" value="IHF-like_DNA-bd_dom_sf"/>
</dbReference>
<dbReference type="SMART" id="SM00411">
    <property type="entry name" value="BHL"/>
    <property type="match status" value="1"/>
</dbReference>
<dbReference type="InterPro" id="IPR000119">
    <property type="entry name" value="Hist_DNA-bd"/>
</dbReference>
<dbReference type="NCBIfam" id="TIGR00987">
    <property type="entry name" value="himA"/>
    <property type="match status" value="1"/>
</dbReference>
<evidence type="ECO:0000256" key="5">
    <source>
        <dbReference type="ARBA" id="ARBA00023125"/>
    </source>
</evidence>
<dbReference type="GO" id="GO:0006417">
    <property type="term" value="P:regulation of translation"/>
    <property type="evidence" value="ECO:0007669"/>
    <property type="project" value="UniProtKB-UniRule"/>
</dbReference>
<keyword evidence="3 8" id="KW-0810">Translation regulation</keyword>
<dbReference type="InterPro" id="IPR020816">
    <property type="entry name" value="Histone-like_DNA-bd_CS"/>
</dbReference>
<proteinExistence type="inferred from homology"/>
<comment type="subunit">
    <text evidence="8 10">Heterodimer of an alpha and a beta chain.</text>
</comment>
<dbReference type="Gene3D" id="4.10.520.10">
    <property type="entry name" value="IHF-like DNA-binding proteins"/>
    <property type="match status" value="1"/>
</dbReference>
<dbReference type="AlphaFoldDB" id="A0A512DXQ5"/>
<evidence type="ECO:0000256" key="2">
    <source>
        <dbReference type="ARBA" id="ARBA00018329"/>
    </source>
</evidence>
<dbReference type="GO" id="GO:0006310">
    <property type="term" value="P:DNA recombination"/>
    <property type="evidence" value="ECO:0007669"/>
    <property type="project" value="UniProtKB-UniRule"/>
</dbReference>
<reference evidence="11 12" key="1">
    <citation type="submission" date="2019-07" db="EMBL/GenBank/DDBJ databases">
        <title>Whole genome shotgun sequence of Skermanella aerolata NBRC 106429.</title>
        <authorList>
            <person name="Hosoyama A."/>
            <person name="Uohara A."/>
            <person name="Ohji S."/>
            <person name="Ichikawa N."/>
        </authorList>
    </citation>
    <scope>NUCLEOTIDE SEQUENCE [LARGE SCALE GENOMIC DNA]</scope>
    <source>
        <strain evidence="11 12">NBRC 106429</strain>
    </source>
</reference>
<dbReference type="InterPro" id="IPR005684">
    <property type="entry name" value="IHF_alpha"/>
</dbReference>
<gene>
    <name evidence="8" type="primary">ihfA</name>
    <name evidence="8" type="synonym">himA</name>
    <name evidence="11" type="ORF">SAE02_54060</name>
</gene>
<dbReference type="PRINTS" id="PR01727">
    <property type="entry name" value="DNABINDINGHU"/>
</dbReference>
<dbReference type="SUPFAM" id="SSF47729">
    <property type="entry name" value="IHF-like DNA-binding proteins"/>
    <property type="match status" value="1"/>
</dbReference>
<accession>A0A512DXQ5</accession>
<evidence type="ECO:0000256" key="4">
    <source>
        <dbReference type="ARBA" id="ARBA00023015"/>
    </source>
</evidence>
<dbReference type="PANTHER" id="PTHR33175">
    <property type="entry name" value="DNA-BINDING PROTEIN HU"/>
    <property type="match status" value="1"/>
</dbReference>
<name>A0A512DXQ5_9PROT</name>
<keyword evidence="5 8" id="KW-0238">DNA-binding</keyword>
<evidence type="ECO:0000313" key="11">
    <source>
        <dbReference type="EMBL" id="GEO41258.1"/>
    </source>
</evidence>
<dbReference type="HAMAP" id="MF_00380">
    <property type="entry name" value="IHF_alpha"/>
    <property type="match status" value="1"/>
</dbReference>
<comment type="caution">
    <text evidence="11">The sequence shown here is derived from an EMBL/GenBank/DDBJ whole genome shotgun (WGS) entry which is preliminary data.</text>
</comment>
<evidence type="ECO:0000256" key="6">
    <source>
        <dbReference type="ARBA" id="ARBA00023163"/>
    </source>
</evidence>
<keyword evidence="12" id="KW-1185">Reference proteome</keyword>
<evidence type="ECO:0000256" key="8">
    <source>
        <dbReference type="HAMAP-Rule" id="MF_00380"/>
    </source>
</evidence>
<evidence type="ECO:0000256" key="3">
    <source>
        <dbReference type="ARBA" id="ARBA00022845"/>
    </source>
</evidence>
<dbReference type="PANTHER" id="PTHR33175:SF2">
    <property type="entry name" value="INTEGRATION HOST FACTOR SUBUNIT ALPHA"/>
    <property type="match status" value="1"/>
</dbReference>
<evidence type="ECO:0000313" key="12">
    <source>
        <dbReference type="Proteomes" id="UP000321523"/>
    </source>
</evidence>
<dbReference type="GO" id="GO:0005829">
    <property type="term" value="C:cytosol"/>
    <property type="evidence" value="ECO:0007669"/>
    <property type="project" value="TreeGrafter"/>
</dbReference>
<evidence type="ECO:0000256" key="1">
    <source>
        <dbReference type="ARBA" id="ARBA00010529"/>
    </source>
</evidence>
<evidence type="ECO:0000256" key="9">
    <source>
        <dbReference type="RuleBase" id="RU003939"/>
    </source>
</evidence>
<dbReference type="EMBL" id="BJYZ01000027">
    <property type="protein sequence ID" value="GEO41258.1"/>
    <property type="molecule type" value="Genomic_DNA"/>
</dbReference>
<dbReference type="NCBIfam" id="NF001401">
    <property type="entry name" value="PRK00285.1"/>
    <property type="match status" value="1"/>
</dbReference>
<keyword evidence="4 8" id="KW-0805">Transcription regulation</keyword>
<dbReference type="CDD" id="cd13835">
    <property type="entry name" value="IHF_A"/>
    <property type="match status" value="1"/>
</dbReference>
<dbReference type="Proteomes" id="UP000321523">
    <property type="component" value="Unassembled WGS sequence"/>
</dbReference>
<sequence length="152" mass="16806">MEVSHTLNDVCQLFVIDAFLPRDYGFGGRSGALRATGEREYAMSQETVTRAQLSEAVYQEVGLSRNESADLVETVLNEISDALARGEMVKISSFGSFSVRQKGERVGRNPKTGEEVPIMPRRVLVFRASHVLKARINQTLAELDPPHIEVAS</sequence>
<protein>
    <recommendedName>
        <fullName evidence="2 8">Integration host factor subunit alpha</fullName>
        <shortName evidence="8">IHF-alpha</shortName>
    </recommendedName>
</protein>
<comment type="function">
    <text evidence="8 10">This protein is one of the two subunits of integration host factor, a specific DNA-binding protein that functions in genetic recombination as well as in transcriptional and translational control.</text>
</comment>
<evidence type="ECO:0000256" key="10">
    <source>
        <dbReference type="RuleBase" id="RU004485"/>
    </source>
</evidence>
<organism evidence="11 12">
    <name type="scientific">Skermanella aerolata</name>
    <dbReference type="NCBI Taxonomy" id="393310"/>
    <lineage>
        <taxon>Bacteria</taxon>
        <taxon>Pseudomonadati</taxon>
        <taxon>Pseudomonadota</taxon>
        <taxon>Alphaproteobacteria</taxon>
        <taxon>Rhodospirillales</taxon>
        <taxon>Azospirillaceae</taxon>
        <taxon>Skermanella</taxon>
    </lineage>
</organism>
<dbReference type="GO" id="GO:0003677">
    <property type="term" value="F:DNA binding"/>
    <property type="evidence" value="ECO:0007669"/>
    <property type="project" value="UniProtKB-UniRule"/>
</dbReference>
<dbReference type="GO" id="GO:0006355">
    <property type="term" value="P:regulation of DNA-templated transcription"/>
    <property type="evidence" value="ECO:0007669"/>
    <property type="project" value="UniProtKB-UniRule"/>
</dbReference>
<dbReference type="GO" id="GO:0009893">
    <property type="term" value="P:positive regulation of metabolic process"/>
    <property type="evidence" value="ECO:0007669"/>
    <property type="project" value="UniProtKB-ARBA"/>
</dbReference>
<keyword evidence="7 8" id="KW-0233">DNA recombination</keyword>
<dbReference type="GO" id="GO:0030527">
    <property type="term" value="F:structural constituent of chromatin"/>
    <property type="evidence" value="ECO:0007669"/>
    <property type="project" value="InterPro"/>
</dbReference>
<evidence type="ECO:0000256" key="7">
    <source>
        <dbReference type="ARBA" id="ARBA00023172"/>
    </source>
</evidence>